<gene>
    <name evidence="5" type="ORF">KCU76_g2597</name>
</gene>
<dbReference type="PANTHER" id="PTHR23403">
    <property type="entry name" value="TREHALASE"/>
    <property type="match status" value="1"/>
</dbReference>
<evidence type="ECO:0000313" key="5">
    <source>
        <dbReference type="EMBL" id="KAG9697951.1"/>
    </source>
</evidence>
<evidence type="ECO:0000256" key="3">
    <source>
        <dbReference type="ARBA" id="ARBA00023295"/>
    </source>
</evidence>
<dbReference type="InterPro" id="IPR018232">
    <property type="entry name" value="Glyco_hydro_37_CS"/>
</dbReference>
<dbReference type="GO" id="GO:0004555">
    <property type="term" value="F:alpha,alpha-trehalase activity"/>
    <property type="evidence" value="ECO:0007669"/>
    <property type="project" value="UniProtKB-EC"/>
</dbReference>
<accession>A0A9P8ESI8</accession>
<evidence type="ECO:0000256" key="2">
    <source>
        <dbReference type="ARBA" id="ARBA00022801"/>
    </source>
</evidence>
<name>A0A9P8ESI8_AURME</name>
<dbReference type="InterPro" id="IPR008928">
    <property type="entry name" value="6-hairpin_glycosidase_sf"/>
</dbReference>
<dbReference type="InterPro" id="IPR012341">
    <property type="entry name" value="6hp_glycosidase-like_sf"/>
</dbReference>
<dbReference type="EMBL" id="JAHFXF010000064">
    <property type="protein sequence ID" value="KAG9697951.1"/>
    <property type="molecule type" value="Genomic_DNA"/>
</dbReference>
<dbReference type="GO" id="GO:0005993">
    <property type="term" value="P:trehalose catabolic process"/>
    <property type="evidence" value="ECO:0007669"/>
    <property type="project" value="TreeGrafter"/>
</dbReference>
<comment type="caution">
    <text evidence="5">The sequence shown here is derived from an EMBL/GenBank/DDBJ whole genome shotgun (WGS) entry which is preliminary data.</text>
</comment>
<dbReference type="InterPro" id="IPR001661">
    <property type="entry name" value="Glyco_hydro_37"/>
</dbReference>
<keyword evidence="3 4" id="KW-0326">Glycosidase</keyword>
<dbReference type="AlphaFoldDB" id="A0A9P8ESI8"/>
<evidence type="ECO:0000313" key="6">
    <source>
        <dbReference type="Proteomes" id="UP000779574"/>
    </source>
</evidence>
<feature type="non-terminal residue" evidence="5">
    <location>
        <position position="144"/>
    </location>
</feature>
<comment type="similarity">
    <text evidence="1 4">Belongs to the glycosyl hydrolase 37 family.</text>
</comment>
<proteinExistence type="inferred from homology"/>
<sequence length="144" mass="16180">LGGLAAGTERSRGEVGLSRPNRQWDYPFGWAPQQILAWTGLVRFGFEDEAKRLAYRWVYMVTKAFVDFNGVVVEKYDVCHPQHPHKVAAEYGNQGSDFKGVAKEGFGWVNASYVYGVALLDAHMRRAVGALTPWETYQKATSLH</sequence>
<dbReference type="OrthoDB" id="4422381at2759"/>
<reference evidence="5" key="2">
    <citation type="submission" date="2021-08" db="EMBL/GenBank/DDBJ databases">
        <authorList>
            <person name="Gostincar C."/>
            <person name="Sun X."/>
            <person name="Song Z."/>
            <person name="Gunde-Cimerman N."/>
        </authorList>
    </citation>
    <scope>NUCLEOTIDE SEQUENCE</scope>
    <source>
        <strain evidence="5">EXF-9911</strain>
    </source>
</reference>
<dbReference type="PANTHER" id="PTHR23403:SF6">
    <property type="entry name" value="CYTOSOLIC NEUTRAL TREHALASE-RELATED"/>
    <property type="match status" value="1"/>
</dbReference>
<feature type="non-terminal residue" evidence="5">
    <location>
        <position position="1"/>
    </location>
</feature>
<dbReference type="SUPFAM" id="SSF48208">
    <property type="entry name" value="Six-hairpin glycosidases"/>
    <property type="match status" value="1"/>
</dbReference>
<dbReference type="PROSITE" id="PS00928">
    <property type="entry name" value="TREHALASE_2"/>
    <property type="match status" value="1"/>
</dbReference>
<dbReference type="PRINTS" id="PR00744">
    <property type="entry name" value="GLHYDRLASE37"/>
</dbReference>
<dbReference type="Pfam" id="PF01204">
    <property type="entry name" value="Trehalase"/>
    <property type="match status" value="1"/>
</dbReference>
<organism evidence="5 6">
    <name type="scientific">Aureobasidium melanogenum</name>
    <name type="common">Aureobasidium pullulans var. melanogenum</name>
    <dbReference type="NCBI Taxonomy" id="46634"/>
    <lineage>
        <taxon>Eukaryota</taxon>
        <taxon>Fungi</taxon>
        <taxon>Dikarya</taxon>
        <taxon>Ascomycota</taxon>
        <taxon>Pezizomycotina</taxon>
        <taxon>Dothideomycetes</taxon>
        <taxon>Dothideomycetidae</taxon>
        <taxon>Dothideales</taxon>
        <taxon>Saccotheciaceae</taxon>
        <taxon>Aureobasidium</taxon>
    </lineage>
</organism>
<protein>
    <recommendedName>
        <fullName evidence="4">Trehalase</fullName>
        <ecNumber evidence="4">3.2.1.28</ecNumber>
    </recommendedName>
    <alternativeName>
        <fullName evidence="4">Alpha-trehalose glucohydrolase</fullName>
    </alternativeName>
</protein>
<reference evidence="5" key="1">
    <citation type="journal article" date="2021" name="J Fungi (Basel)">
        <title>Virulence traits and population genomics of the black yeast Aureobasidium melanogenum.</title>
        <authorList>
            <person name="Cernosa A."/>
            <person name="Sun X."/>
            <person name="Gostincar C."/>
            <person name="Fang C."/>
            <person name="Gunde-Cimerman N."/>
            <person name="Song Z."/>
        </authorList>
    </citation>
    <scope>NUCLEOTIDE SEQUENCE</scope>
    <source>
        <strain evidence="5">EXF-9911</strain>
    </source>
</reference>
<dbReference type="EC" id="3.2.1.28" evidence="4"/>
<keyword evidence="2 4" id="KW-0378">Hydrolase</keyword>
<evidence type="ECO:0000256" key="1">
    <source>
        <dbReference type="ARBA" id="ARBA00005615"/>
    </source>
</evidence>
<comment type="catalytic activity">
    <reaction evidence="4">
        <text>alpha,alpha-trehalose + H2O = alpha-D-glucose + beta-D-glucose</text>
        <dbReference type="Rhea" id="RHEA:32675"/>
        <dbReference type="ChEBI" id="CHEBI:15377"/>
        <dbReference type="ChEBI" id="CHEBI:15903"/>
        <dbReference type="ChEBI" id="CHEBI:16551"/>
        <dbReference type="ChEBI" id="CHEBI:17925"/>
        <dbReference type="EC" id="3.2.1.28"/>
    </reaction>
</comment>
<dbReference type="Proteomes" id="UP000779574">
    <property type="component" value="Unassembled WGS sequence"/>
</dbReference>
<evidence type="ECO:0000256" key="4">
    <source>
        <dbReference type="RuleBase" id="RU361180"/>
    </source>
</evidence>
<dbReference type="Gene3D" id="1.50.10.10">
    <property type="match status" value="1"/>
</dbReference>